<feature type="domain" description="Histidine kinase" evidence="13">
    <location>
        <begin position="229"/>
        <end position="446"/>
    </location>
</feature>
<evidence type="ECO:0000313" key="14">
    <source>
        <dbReference type="EMBL" id="BBH94982.1"/>
    </source>
</evidence>
<dbReference type="InterPro" id="IPR003661">
    <property type="entry name" value="HisK_dim/P_dom"/>
</dbReference>
<gene>
    <name evidence="14" type="ORF">KTA_31810</name>
</gene>
<dbReference type="AlphaFoldDB" id="A0A455T642"/>
<keyword evidence="5" id="KW-0808">Transferase</keyword>
<dbReference type="SUPFAM" id="SSF47384">
    <property type="entry name" value="Homodimeric domain of signal transducing histidine kinase"/>
    <property type="match status" value="1"/>
</dbReference>
<dbReference type="CDD" id="cd00082">
    <property type="entry name" value="HisKA"/>
    <property type="match status" value="1"/>
</dbReference>
<protein>
    <recommendedName>
        <fullName evidence="3">histidine kinase</fullName>
        <ecNumber evidence="3">2.7.13.3</ecNumber>
    </recommendedName>
</protein>
<evidence type="ECO:0000256" key="1">
    <source>
        <dbReference type="ARBA" id="ARBA00000085"/>
    </source>
</evidence>
<dbReference type="Pfam" id="PF00512">
    <property type="entry name" value="HisKA"/>
    <property type="match status" value="1"/>
</dbReference>
<keyword evidence="6 12" id="KW-0812">Transmembrane</keyword>
<evidence type="ECO:0000256" key="8">
    <source>
        <dbReference type="ARBA" id="ARBA00022989"/>
    </source>
</evidence>
<dbReference type="InterPro" id="IPR036097">
    <property type="entry name" value="HisK_dim/P_sf"/>
</dbReference>
<dbReference type="EC" id="2.7.13.3" evidence="3"/>
<dbReference type="InterPro" id="IPR036890">
    <property type="entry name" value="HATPase_C_sf"/>
</dbReference>
<evidence type="ECO:0000256" key="12">
    <source>
        <dbReference type="SAM" id="Phobius"/>
    </source>
</evidence>
<keyword evidence="8 12" id="KW-1133">Transmembrane helix</keyword>
<evidence type="ECO:0000256" key="6">
    <source>
        <dbReference type="ARBA" id="ARBA00022692"/>
    </source>
</evidence>
<evidence type="ECO:0000256" key="2">
    <source>
        <dbReference type="ARBA" id="ARBA00004370"/>
    </source>
</evidence>
<dbReference type="Gene3D" id="1.10.287.130">
    <property type="match status" value="1"/>
</dbReference>
<feature type="region of interest" description="Disordered" evidence="11">
    <location>
        <begin position="446"/>
        <end position="470"/>
    </location>
</feature>
<reference evidence="14" key="1">
    <citation type="submission" date="2018-12" db="EMBL/GenBank/DDBJ databases">
        <title>Novel natural products biosynthetic potential of the class Ktedonobacteria.</title>
        <authorList>
            <person name="Zheng Y."/>
            <person name="Saitou A."/>
            <person name="Wang C.M."/>
            <person name="Toyoda A."/>
            <person name="Minakuchi Y."/>
            <person name="Sekiguchi Y."/>
            <person name="Ueda K."/>
            <person name="Takano H."/>
            <person name="Sakai Y."/>
            <person name="Yokota A."/>
            <person name="Yabe S."/>
        </authorList>
    </citation>
    <scope>NUCLEOTIDE SEQUENCE</scope>
    <source>
        <strain evidence="14">A3-2</strain>
    </source>
</reference>
<evidence type="ECO:0000256" key="5">
    <source>
        <dbReference type="ARBA" id="ARBA00022679"/>
    </source>
</evidence>
<organism evidence="14">
    <name type="scientific">Thermogemmatispora argillosa</name>
    <dbReference type="NCBI Taxonomy" id="2045280"/>
    <lineage>
        <taxon>Bacteria</taxon>
        <taxon>Bacillati</taxon>
        <taxon>Chloroflexota</taxon>
        <taxon>Ktedonobacteria</taxon>
        <taxon>Thermogemmatisporales</taxon>
        <taxon>Thermogemmatisporaceae</taxon>
        <taxon>Thermogemmatispora</taxon>
    </lineage>
</organism>
<feature type="transmembrane region" description="Helical" evidence="12">
    <location>
        <begin position="151"/>
        <end position="173"/>
    </location>
</feature>
<sequence length="470" mass="50667">MPRPRRRPLAQEAGASLFRGLRTRLTLWYCGVLGAALILFGVALYFGAHYFLLQPLQDSAQQHARMHAEQWLAGHLDRACASPMPGNPFPAPSKEGPAMEWVLCFDAQGHLLIDSIDQLPPGLLSGTLVQQAVQEGNASDIVDGGRSFGAIYRYALAVPSASGSGVAGVVMVGESIQAQENALSLLLILLLCLGAVSLLGAGIGGLFLANRALAPARLAWANQQRFIADASHELRTPLTLLRADAEVLLRSRERLQGEDAALLEDIVTETNHLAAIASNLLTLARLDSGQVHREHEVVDLAALAHNGARRIRALAAQKAIQVREEPLRRPYVIGDPLLLEQAILVLLDNALKYNRQGGSVLIRTLERDGRACLEVHDTGIGIPPEHLPHLGERFYRVDKARSREAGGTGLGLSIARSIARLHRGQLTLASVPGQGTIATLSLPLAHSQRSTTPQQRKDHTGIFPGKEVKL</sequence>
<feature type="transmembrane region" description="Helical" evidence="12">
    <location>
        <begin position="185"/>
        <end position="209"/>
    </location>
</feature>
<dbReference type="InterPro" id="IPR050428">
    <property type="entry name" value="TCS_sensor_his_kinase"/>
</dbReference>
<accession>A0A455T642</accession>
<dbReference type="SMART" id="SM00388">
    <property type="entry name" value="HisKA"/>
    <property type="match status" value="1"/>
</dbReference>
<evidence type="ECO:0000256" key="11">
    <source>
        <dbReference type="SAM" id="MobiDB-lite"/>
    </source>
</evidence>
<dbReference type="PROSITE" id="PS50109">
    <property type="entry name" value="HIS_KIN"/>
    <property type="match status" value="1"/>
</dbReference>
<feature type="compositionally biased region" description="Basic and acidic residues" evidence="11">
    <location>
        <begin position="455"/>
        <end position="470"/>
    </location>
</feature>
<feature type="transmembrane region" description="Helical" evidence="12">
    <location>
        <begin position="26"/>
        <end position="48"/>
    </location>
</feature>
<dbReference type="Pfam" id="PF02518">
    <property type="entry name" value="HATPase_c"/>
    <property type="match status" value="1"/>
</dbReference>
<dbReference type="PANTHER" id="PTHR45436">
    <property type="entry name" value="SENSOR HISTIDINE KINASE YKOH"/>
    <property type="match status" value="1"/>
</dbReference>
<dbReference type="SMART" id="SM00387">
    <property type="entry name" value="HATPase_c"/>
    <property type="match status" value="1"/>
</dbReference>
<proteinExistence type="predicted"/>
<comment type="subcellular location">
    <subcellularLocation>
        <location evidence="2">Membrane</location>
    </subcellularLocation>
</comment>
<evidence type="ECO:0000256" key="3">
    <source>
        <dbReference type="ARBA" id="ARBA00012438"/>
    </source>
</evidence>
<dbReference type="GO" id="GO:0000155">
    <property type="term" value="F:phosphorelay sensor kinase activity"/>
    <property type="evidence" value="ECO:0007669"/>
    <property type="project" value="InterPro"/>
</dbReference>
<dbReference type="GO" id="GO:0005886">
    <property type="term" value="C:plasma membrane"/>
    <property type="evidence" value="ECO:0007669"/>
    <property type="project" value="TreeGrafter"/>
</dbReference>
<name>A0A455T642_9CHLR</name>
<comment type="catalytic activity">
    <reaction evidence="1">
        <text>ATP + protein L-histidine = ADP + protein N-phospho-L-histidine.</text>
        <dbReference type="EC" id="2.7.13.3"/>
    </reaction>
</comment>
<dbReference type="EMBL" id="AP019377">
    <property type="protein sequence ID" value="BBH94982.1"/>
    <property type="molecule type" value="Genomic_DNA"/>
</dbReference>
<evidence type="ECO:0000256" key="4">
    <source>
        <dbReference type="ARBA" id="ARBA00022553"/>
    </source>
</evidence>
<dbReference type="SUPFAM" id="SSF55874">
    <property type="entry name" value="ATPase domain of HSP90 chaperone/DNA topoisomerase II/histidine kinase"/>
    <property type="match status" value="1"/>
</dbReference>
<keyword evidence="4" id="KW-0597">Phosphoprotein</keyword>
<dbReference type="InterPro" id="IPR003594">
    <property type="entry name" value="HATPase_dom"/>
</dbReference>
<dbReference type="CDD" id="cd00075">
    <property type="entry name" value="HATPase"/>
    <property type="match status" value="1"/>
</dbReference>
<dbReference type="PRINTS" id="PR00344">
    <property type="entry name" value="BCTRLSENSOR"/>
</dbReference>
<evidence type="ECO:0000256" key="10">
    <source>
        <dbReference type="ARBA" id="ARBA00023136"/>
    </source>
</evidence>
<evidence type="ECO:0000256" key="9">
    <source>
        <dbReference type="ARBA" id="ARBA00023012"/>
    </source>
</evidence>
<dbReference type="InterPro" id="IPR004358">
    <property type="entry name" value="Sig_transdc_His_kin-like_C"/>
</dbReference>
<evidence type="ECO:0000259" key="13">
    <source>
        <dbReference type="PROSITE" id="PS50109"/>
    </source>
</evidence>
<dbReference type="InterPro" id="IPR005467">
    <property type="entry name" value="His_kinase_dom"/>
</dbReference>
<evidence type="ECO:0000256" key="7">
    <source>
        <dbReference type="ARBA" id="ARBA00022777"/>
    </source>
</evidence>
<dbReference type="PANTHER" id="PTHR45436:SF5">
    <property type="entry name" value="SENSOR HISTIDINE KINASE TRCS"/>
    <property type="match status" value="1"/>
</dbReference>
<keyword evidence="7 14" id="KW-0418">Kinase</keyword>
<dbReference type="FunFam" id="3.30.565.10:FF:000006">
    <property type="entry name" value="Sensor histidine kinase WalK"/>
    <property type="match status" value="1"/>
</dbReference>
<keyword evidence="10 12" id="KW-0472">Membrane</keyword>
<dbReference type="Gene3D" id="3.30.565.10">
    <property type="entry name" value="Histidine kinase-like ATPase, C-terminal domain"/>
    <property type="match status" value="1"/>
</dbReference>
<keyword evidence="9" id="KW-0902">Two-component regulatory system</keyword>